<reference evidence="3" key="1">
    <citation type="journal article" date="2020" name="Fungal Divers.">
        <title>Resolving the Mortierellaceae phylogeny through synthesis of multi-gene phylogenetics and phylogenomics.</title>
        <authorList>
            <person name="Vandepol N."/>
            <person name="Liber J."/>
            <person name="Desiro A."/>
            <person name="Na H."/>
            <person name="Kennedy M."/>
            <person name="Barry K."/>
            <person name="Grigoriev I.V."/>
            <person name="Miller A.N."/>
            <person name="O'Donnell K."/>
            <person name="Stajich J.E."/>
            <person name="Bonito G."/>
        </authorList>
    </citation>
    <scope>NUCLEOTIDE SEQUENCE</scope>
    <source>
        <strain evidence="3">MES-2147</strain>
    </source>
</reference>
<accession>A0A9P6LXB9</accession>
<dbReference type="Pfam" id="PF23948">
    <property type="entry name" value="ARM_5"/>
    <property type="match status" value="1"/>
</dbReference>
<dbReference type="InterPro" id="IPR056251">
    <property type="entry name" value="Arm_rpt_dom"/>
</dbReference>
<dbReference type="EMBL" id="JAAAHW010007104">
    <property type="protein sequence ID" value="KAF9951190.1"/>
    <property type="molecule type" value="Genomic_DNA"/>
</dbReference>
<evidence type="ECO:0000259" key="2">
    <source>
        <dbReference type="Pfam" id="PF23948"/>
    </source>
</evidence>
<evidence type="ECO:0000313" key="4">
    <source>
        <dbReference type="Proteomes" id="UP000749646"/>
    </source>
</evidence>
<comment type="caution">
    <text evidence="3">The sequence shown here is derived from an EMBL/GenBank/DDBJ whole genome shotgun (WGS) entry which is preliminary data.</text>
</comment>
<keyword evidence="4" id="KW-1185">Reference proteome</keyword>
<feature type="compositionally biased region" description="Polar residues" evidence="1">
    <location>
        <begin position="115"/>
        <end position="133"/>
    </location>
</feature>
<feature type="domain" description="Arm-like repeat" evidence="2">
    <location>
        <begin position="219"/>
        <end position="587"/>
    </location>
</feature>
<dbReference type="OrthoDB" id="2443807at2759"/>
<organism evidence="3 4">
    <name type="scientific">Modicella reniformis</name>
    <dbReference type="NCBI Taxonomy" id="1440133"/>
    <lineage>
        <taxon>Eukaryota</taxon>
        <taxon>Fungi</taxon>
        <taxon>Fungi incertae sedis</taxon>
        <taxon>Mucoromycota</taxon>
        <taxon>Mortierellomycotina</taxon>
        <taxon>Mortierellomycetes</taxon>
        <taxon>Mortierellales</taxon>
        <taxon>Mortierellaceae</taxon>
        <taxon>Modicella</taxon>
    </lineage>
</organism>
<dbReference type="SUPFAM" id="SSF48371">
    <property type="entry name" value="ARM repeat"/>
    <property type="match status" value="1"/>
</dbReference>
<name>A0A9P6LXB9_9FUNG</name>
<evidence type="ECO:0000313" key="3">
    <source>
        <dbReference type="EMBL" id="KAF9951190.1"/>
    </source>
</evidence>
<dbReference type="Proteomes" id="UP000749646">
    <property type="component" value="Unassembled WGS sequence"/>
</dbReference>
<sequence>MFSRGIVPSTKGVLSPKQALELCNIYLENAFKTTDHDIALALCHDAEATLAQVKNTSKKALIRPKDAGEQALREGVAAAYIGLGNLLESQGHSDEAQAIYEKAEKLGGNVHEPSQLAQSSSTNSLGYSEKTSLDSTSSNKLVIHPLTNTSVNQHKQRHNIATVSSHIFPENVRPPVVEFKLPEPDERLTNTPQLACCLGLLNISRSPGDTMEPTVRSWLQIIEKDTDEQEQLKALVMDVIRAFKRDELKDAKAVAEVLYLAPVLDKDPFRDLLNEFYSGANQSGLFDFHQLEGLAQMIQGAAADPDYLNADDLVKILDLLSKRLRDTHQQSQDHIYRLTLTVSHVLDALANTNVKDLDREKLHVPLASYLDGLKGSDDPYLVYQAAYAYQALICVPDNEKLWQSTLRRTGKVIQGVSGVVSAVKALDLKKFIEGLGDIQQGLAGTFEAFQFAKTAYANVTSLAKSGQDFFDCLKEGFSFERKCRWYSALRGADALIRNGELATFKKLVCQVSCRHDAAFQWGVCQRLGEIAVNPVWDANTRQGAVEFLGEIYRNDAVWGQQVQIKQWIIDILMKLASPSEIGLQLHATVARSLLLELEADQDVKKKAVYQSCREKGLGSHPLKVALPALGSPSLIDRVQNRPDVDGALRMLRKQRLKARGNAVYIQPQAKASLQAADDSSFPLMEKVKDFLTSDRKIFLLLGDSGSGKSTFNRDSTMSYGRRTR</sequence>
<dbReference type="InterPro" id="IPR016024">
    <property type="entry name" value="ARM-type_fold"/>
</dbReference>
<proteinExistence type="predicted"/>
<dbReference type="AlphaFoldDB" id="A0A9P6LXB9"/>
<evidence type="ECO:0000256" key="1">
    <source>
        <dbReference type="SAM" id="MobiDB-lite"/>
    </source>
</evidence>
<gene>
    <name evidence="3" type="ORF">BGZ65_006107</name>
</gene>
<feature type="non-terminal residue" evidence="3">
    <location>
        <position position="1"/>
    </location>
</feature>
<feature type="region of interest" description="Disordered" evidence="1">
    <location>
        <begin position="109"/>
        <end position="133"/>
    </location>
</feature>
<protein>
    <recommendedName>
        <fullName evidence="2">Arm-like repeat domain-containing protein</fullName>
    </recommendedName>
</protein>